<sequence length="105" mass="11743">MPGDRLMDLARVLRSKNSGPFEITFDVIFDDDAVYERVKGSQALHTARMAELFGVPVDDVIVCMFFDPARAFKLTLKRGWAQGSVGERDTFGAQQHAPLLELMIP</sequence>
<organism evidence="2 3">
    <name type="scientific">Neoroseomonas terrae</name>
    <dbReference type="NCBI Taxonomy" id="424799"/>
    <lineage>
        <taxon>Bacteria</taxon>
        <taxon>Pseudomonadati</taxon>
        <taxon>Pseudomonadota</taxon>
        <taxon>Alphaproteobacteria</taxon>
        <taxon>Acetobacterales</taxon>
        <taxon>Acetobacteraceae</taxon>
        <taxon>Neoroseomonas</taxon>
    </lineage>
</organism>
<dbReference type="Pfam" id="PF14330">
    <property type="entry name" value="DUF4387"/>
    <property type="match status" value="1"/>
</dbReference>
<comment type="caution">
    <text evidence="2">The sequence shown here is derived from an EMBL/GenBank/DDBJ whole genome shotgun (WGS) entry which is preliminary data.</text>
</comment>
<evidence type="ECO:0000313" key="3">
    <source>
        <dbReference type="Proteomes" id="UP000698752"/>
    </source>
</evidence>
<evidence type="ECO:0000313" key="2">
    <source>
        <dbReference type="EMBL" id="MBR0650142.1"/>
    </source>
</evidence>
<reference evidence="3" key="1">
    <citation type="journal article" date="2021" name="Syst. Appl. Microbiol.">
        <title>Roseomonas hellenica sp. nov., isolated from roots of wild-growing Alkanna tinctoria.</title>
        <authorList>
            <person name="Rat A."/>
            <person name="Naranjo H.D."/>
            <person name="Lebbe L."/>
            <person name="Cnockaert M."/>
            <person name="Krigas N."/>
            <person name="Grigoriadou K."/>
            <person name="Maloupa E."/>
            <person name="Willems A."/>
        </authorList>
    </citation>
    <scope>NUCLEOTIDE SEQUENCE [LARGE SCALE GENOMIC DNA]</scope>
    <source>
        <strain evidence="3">LMG 31159</strain>
    </source>
</reference>
<keyword evidence="3" id="KW-1185">Reference proteome</keyword>
<evidence type="ECO:0000259" key="1">
    <source>
        <dbReference type="Pfam" id="PF14330"/>
    </source>
</evidence>
<feature type="domain" description="DUF4387" evidence="1">
    <location>
        <begin position="6"/>
        <end position="102"/>
    </location>
</feature>
<dbReference type="InterPro" id="IPR025496">
    <property type="entry name" value="DUF4387"/>
</dbReference>
<accession>A0ABS5EHM0</accession>
<name>A0ABS5EHM0_9PROT</name>
<gene>
    <name evidence="2" type="ORF">GXW78_10750</name>
</gene>
<proteinExistence type="predicted"/>
<protein>
    <submittedName>
        <fullName evidence="2">DUF4387 domain-containing protein</fullName>
    </submittedName>
</protein>
<dbReference type="Proteomes" id="UP000698752">
    <property type="component" value="Unassembled WGS sequence"/>
</dbReference>
<dbReference type="EMBL" id="JAAEDI010000010">
    <property type="protein sequence ID" value="MBR0650142.1"/>
    <property type="molecule type" value="Genomic_DNA"/>
</dbReference>